<feature type="transmembrane region" description="Helical" evidence="10">
    <location>
        <begin position="12"/>
        <end position="36"/>
    </location>
</feature>
<comment type="similarity">
    <text evidence="2 8">Belongs to the MLO family.</text>
</comment>
<dbReference type="Pfam" id="PF03094">
    <property type="entry name" value="Mlo"/>
    <property type="match status" value="1"/>
</dbReference>
<evidence type="ECO:0000313" key="12">
    <source>
        <dbReference type="Proteomes" id="UP001370490"/>
    </source>
</evidence>
<keyword evidence="5 8" id="KW-1133">Transmembrane helix</keyword>
<dbReference type="PANTHER" id="PTHR31942:SF59">
    <property type="entry name" value="MLO-LIKE PROTEIN"/>
    <property type="match status" value="1"/>
</dbReference>
<dbReference type="Proteomes" id="UP001370490">
    <property type="component" value="Unassembled WGS sequence"/>
</dbReference>
<dbReference type="EMBL" id="JBAMMX010000004">
    <property type="protein sequence ID" value="KAK6942829.1"/>
    <property type="molecule type" value="Genomic_DNA"/>
</dbReference>
<keyword evidence="3 8" id="KW-0812">Transmembrane</keyword>
<evidence type="ECO:0000256" key="3">
    <source>
        <dbReference type="ARBA" id="ARBA00022692"/>
    </source>
</evidence>
<comment type="caution">
    <text evidence="11">The sequence shown here is derived from an EMBL/GenBank/DDBJ whole genome shotgun (WGS) entry which is preliminary data.</text>
</comment>
<dbReference type="GO" id="GO:0005516">
    <property type="term" value="F:calmodulin binding"/>
    <property type="evidence" value="ECO:0007669"/>
    <property type="project" value="UniProtKB-KW"/>
</dbReference>
<feature type="transmembrane region" description="Helical" evidence="10">
    <location>
        <begin position="56"/>
        <end position="73"/>
    </location>
</feature>
<feature type="transmembrane region" description="Helical" evidence="10">
    <location>
        <begin position="318"/>
        <end position="336"/>
    </location>
</feature>
<sequence length="543" mass="62780">MATLEHTPTWAVAAVCFFFITISIILEHLIHLLTGWLKRNRKKALNEAVERLKSELMLLGFLSLLLAVTQVQISRICISKDAANTMLPCRKQTSSSELNLQIYEHISVNEQEDHLIIFNFSSTDANSHDEDLILWHARRLLAENETSATDSCTSRNMVSLVTQHGIHQLHIFIFVLAVMQIMYSVITMGLGRAKMRRWKAWEKETQTTEYQVANDPNRFRYTRETTFARRHMKSCTQTTVQLWIKCFFRQFFHSVAKVDYFTLRHSFIAAHLSPDNNSFNFQKYIQKSLEEDFKEIVSISPLMWLFVVIFMLVDVHGWHVYLWMSFVPLLIILILGTKLEVIVTRMALHDLKSQNNVIKGAPLVQPNDNLFWFGKPRFVLTLLHYTLFVNAFEFAFFVWVSIQFGVDSCYHEQRVVIAIRVVLAVAAQVLCSYITLPLYALVTQMGSHYKSKALEEQTAQIIKQWHAEVRDRRRKQEQYMQSPRASLPADWSPRLPPLVNRDIDLCNLGEISSSEERNDTEQGEAGPSGGATLDLITPRHSRI</sequence>
<evidence type="ECO:0000256" key="4">
    <source>
        <dbReference type="ARBA" id="ARBA00022821"/>
    </source>
</evidence>
<evidence type="ECO:0000313" key="11">
    <source>
        <dbReference type="EMBL" id="KAK6942829.1"/>
    </source>
</evidence>
<protein>
    <recommendedName>
        <fullName evidence="8">MLO-like protein</fullName>
    </recommendedName>
</protein>
<feature type="transmembrane region" description="Helical" evidence="10">
    <location>
        <begin position="417"/>
        <end position="442"/>
    </location>
</feature>
<feature type="transmembrane region" description="Helical" evidence="10">
    <location>
        <begin position="169"/>
        <end position="190"/>
    </location>
</feature>
<dbReference type="PANTHER" id="PTHR31942">
    <property type="entry name" value="MLO-LIKE PROTEIN 1"/>
    <property type="match status" value="1"/>
</dbReference>
<comment type="function">
    <text evidence="8">May be involved in modulation of pathogen defense and leaf cell death.</text>
</comment>
<dbReference type="AlphaFoldDB" id="A0AAN8W3X7"/>
<evidence type="ECO:0000256" key="10">
    <source>
        <dbReference type="SAM" id="Phobius"/>
    </source>
</evidence>
<keyword evidence="8" id="KW-0112">Calmodulin-binding</keyword>
<dbReference type="GO" id="GO:0016020">
    <property type="term" value="C:membrane"/>
    <property type="evidence" value="ECO:0007669"/>
    <property type="project" value="UniProtKB-SubCell"/>
</dbReference>
<evidence type="ECO:0000256" key="9">
    <source>
        <dbReference type="SAM" id="MobiDB-lite"/>
    </source>
</evidence>
<evidence type="ECO:0000256" key="5">
    <source>
        <dbReference type="ARBA" id="ARBA00022989"/>
    </source>
</evidence>
<evidence type="ECO:0000256" key="8">
    <source>
        <dbReference type="RuleBase" id="RU280816"/>
    </source>
</evidence>
<comment type="domain">
    <text evidence="8">The C-terminus contains a calmodulin-binding domain, which binds calmodulin in a calcium-dependent fashion.</text>
</comment>
<keyword evidence="7 8" id="KW-0568">Pathogenesis-related protein</keyword>
<comment type="subcellular location">
    <subcellularLocation>
        <location evidence="1 8">Membrane</location>
        <topology evidence="1 8">Multi-pass membrane protein</topology>
    </subcellularLocation>
</comment>
<evidence type="ECO:0000256" key="2">
    <source>
        <dbReference type="ARBA" id="ARBA00006574"/>
    </source>
</evidence>
<accession>A0AAN8W3X7</accession>
<name>A0AAN8W3X7_9MAGN</name>
<feature type="transmembrane region" description="Helical" evidence="10">
    <location>
        <begin position="293"/>
        <end position="312"/>
    </location>
</feature>
<dbReference type="InterPro" id="IPR004326">
    <property type="entry name" value="Mlo"/>
</dbReference>
<feature type="region of interest" description="Disordered" evidence="9">
    <location>
        <begin position="511"/>
        <end position="543"/>
    </location>
</feature>
<gene>
    <name evidence="8" type="primary">MLO</name>
    <name evidence="11" type="ORF">RJ641_028206</name>
</gene>
<organism evidence="11 12">
    <name type="scientific">Dillenia turbinata</name>
    <dbReference type="NCBI Taxonomy" id="194707"/>
    <lineage>
        <taxon>Eukaryota</taxon>
        <taxon>Viridiplantae</taxon>
        <taxon>Streptophyta</taxon>
        <taxon>Embryophyta</taxon>
        <taxon>Tracheophyta</taxon>
        <taxon>Spermatophyta</taxon>
        <taxon>Magnoliopsida</taxon>
        <taxon>eudicotyledons</taxon>
        <taxon>Gunneridae</taxon>
        <taxon>Pentapetalae</taxon>
        <taxon>Dilleniales</taxon>
        <taxon>Dilleniaceae</taxon>
        <taxon>Dillenia</taxon>
    </lineage>
</organism>
<keyword evidence="4 8" id="KW-0611">Plant defense</keyword>
<evidence type="ECO:0000256" key="7">
    <source>
        <dbReference type="ARBA" id="ARBA00023265"/>
    </source>
</evidence>
<feature type="transmembrane region" description="Helical" evidence="10">
    <location>
        <begin position="382"/>
        <end position="405"/>
    </location>
</feature>
<evidence type="ECO:0000256" key="6">
    <source>
        <dbReference type="ARBA" id="ARBA00023136"/>
    </source>
</evidence>
<proteinExistence type="inferred from homology"/>
<dbReference type="GO" id="GO:0006952">
    <property type="term" value="P:defense response"/>
    <property type="evidence" value="ECO:0007669"/>
    <property type="project" value="UniProtKB-KW"/>
</dbReference>
<keyword evidence="6 8" id="KW-0472">Membrane</keyword>
<reference evidence="11 12" key="1">
    <citation type="submission" date="2023-12" db="EMBL/GenBank/DDBJ databases">
        <title>A high-quality genome assembly for Dillenia turbinata (Dilleniales).</title>
        <authorList>
            <person name="Chanderbali A."/>
        </authorList>
    </citation>
    <scope>NUCLEOTIDE SEQUENCE [LARGE SCALE GENOMIC DNA]</scope>
    <source>
        <strain evidence="11">LSX21</strain>
        <tissue evidence="11">Leaf</tissue>
    </source>
</reference>
<evidence type="ECO:0000256" key="1">
    <source>
        <dbReference type="ARBA" id="ARBA00004141"/>
    </source>
</evidence>
<keyword evidence="12" id="KW-1185">Reference proteome</keyword>